<dbReference type="InterPro" id="IPR043149">
    <property type="entry name" value="TagF_N"/>
</dbReference>
<organism evidence="7 8">
    <name type="scientific">Globicatella sulfidifaciens</name>
    <dbReference type="NCBI Taxonomy" id="136093"/>
    <lineage>
        <taxon>Bacteria</taxon>
        <taxon>Bacillati</taxon>
        <taxon>Bacillota</taxon>
        <taxon>Bacilli</taxon>
        <taxon>Lactobacillales</taxon>
        <taxon>Aerococcaceae</taxon>
        <taxon>Globicatella</taxon>
    </lineage>
</organism>
<evidence type="ECO:0000256" key="6">
    <source>
        <dbReference type="ARBA" id="ARBA00023136"/>
    </source>
</evidence>
<keyword evidence="3" id="KW-1003">Cell membrane</keyword>
<evidence type="ECO:0000256" key="2">
    <source>
        <dbReference type="ARBA" id="ARBA00010488"/>
    </source>
</evidence>
<evidence type="ECO:0000313" key="7">
    <source>
        <dbReference type="EMBL" id="NLJ19257.1"/>
    </source>
</evidence>
<dbReference type="GO" id="GO:0047355">
    <property type="term" value="F:CDP-glycerol glycerophosphotransferase activity"/>
    <property type="evidence" value="ECO:0007669"/>
    <property type="project" value="InterPro"/>
</dbReference>
<keyword evidence="6" id="KW-0472">Membrane</keyword>
<dbReference type="PANTHER" id="PTHR37316">
    <property type="entry name" value="TEICHOIC ACID GLYCEROL-PHOSPHATE PRIMASE"/>
    <property type="match status" value="1"/>
</dbReference>
<evidence type="ECO:0000256" key="4">
    <source>
        <dbReference type="ARBA" id="ARBA00022679"/>
    </source>
</evidence>
<dbReference type="InterPro" id="IPR051612">
    <property type="entry name" value="Teichoic_Acid_Biosynth"/>
</dbReference>
<dbReference type="PANTHER" id="PTHR37316:SF2">
    <property type="entry name" value="TEICHOIC ACID RIBITOL-PHOSPHATE POLYMERASE TARK"/>
    <property type="match status" value="1"/>
</dbReference>
<comment type="caution">
    <text evidence="7">The sequence shown here is derived from an EMBL/GenBank/DDBJ whole genome shotgun (WGS) entry which is preliminary data.</text>
</comment>
<dbReference type="GO" id="GO:0005886">
    <property type="term" value="C:plasma membrane"/>
    <property type="evidence" value="ECO:0007669"/>
    <property type="project" value="UniProtKB-SubCell"/>
</dbReference>
<evidence type="ECO:0008006" key="9">
    <source>
        <dbReference type="Google" id="ProtNLM"/>
    </source>
</evidence>
<dbReference type="Pfam" id="PF04464">
    <property type="entry name" value="Glyphos_transf"/>
    <property type="match status" value="1"/>
</dbReference>
<dbReference type="InterPro" id="IPR043148">
    <property type="entry name" value="TagF_C"/>
</dbReference>
<reference evidence="7 8" key="1">
    <citation type="journal article" date="2020" name="Biotechnol. Biofuels">
        <title>New insights from the biogas microbiome by comprehensive genome-resolved metagenomics of nearly 1600 species originating from multiple anaerobic digesters.</title>
        <authorList>
            <person name="Campanaro S."/>
            <person name="Treu L."/>
            <person name="Rodriguez-R L.M."/>
            <person name="Kovalovszki A."/>
            <person name="Ziels R.M."/>
            <person name="Maus I."/>
            <person name="Zhu X."/>
            <person name="Kougias P.G."/>
            <person name="Basile A."/>
            <person name="Luo G."/>
            <person name="Schluter A."/>
            <person name="Konstantinidis K.T."/>
            <person name="Angelidaki I."/>
        </authorList>
    </citation>
    <scope>NUCLEOTIDE SEQUENCE [LARGE SCALE GENOMIC DNA]</scope>
    <source>
        <strain evidence="7">AS23ysBPME_34</strain>
    </source>
</reference>
<comment type="subcellular location">
    <subcellularLocation>
        <location evidence="1">Cell membrane</location>
        <topology evidence="1">Peripheral membrane protein</topology>
    </subcellularLocation>
</comment>
<dbReference type="EMBL" id="JAAYSM010000377">
    <property type="protein sequence ID" value="NLJ19257.1"/>
    <property type="molecule type" value="Genomic_DNA"/>
</dbReference>
<evidence type="ECO:0000256" key="1">
    <source>
        <dbReference type="ARBA" id="ARBA00004202"/>
    </source>
</evidence>
<dbReference type="Gene3D" id="3.40.50.12580">
    <property type="match status" value="1"/>
</dbReference>
<gene>
    <name evidence="7" type="ORF">GX355_10420</name>
</gene>
<keyword evidence="5" id="KW-0777">Teichoic acid biosynthesis</keyword>
<dbReference type="SUPFAM" id="SSF53756">
    <property type="entry name" value="UDP-Glycosyltransferase/glycogen phosphorylase"/>
    <property type="match status" value="1"/>
</dbReference>
<dbReference type="GO" id="GO:0019350">
    <property type="term" value="P:teichoic acid biosynthetic process"/>
    <property type="evidence" value="ECO:0007669"/>
    <property type="project" value="UniProtKB-KW"/>
</dbReference>
<accession>A0A7X8H145</accession>
<dbReference type="Gene3D" id="3.40.50.11820">
    <property type="match status" value="1"/>
</dbReference>
<comment type="similarity">
    <text evidence="2">Belongs to the CDP-glycerol glycerophosphotransferase family.</text>
</comment>
<dbReference type="Proteomes" id="UP000541058">
    <property type="component" value="Unassembled WGS sequence"/>
</dbReference>
<evidence type="ECO:0000256" key="5">
    <source>
        <dbReference type="ARBA" id="ARBA00022944"/>
    </source>
</evidence>
<dbReference type="AlphaFoldDB" id="A0A7X8H145"/>
<dbReference type="InterPro" id="IPR007554">
    <property type="entry name" value="Glycerophosphate_synth"/>
</dbReference>
<name>A0A7X8H145_9LACT</name>
<proteinExistence type="inferred from homology"/>
<protein>
    <recommendedName>
        <fullName evidence="9">CDP-ribitol ribitolphosphotransferase</fullName>
    </recommendedName>
</protein>
<keyword evidence="4" id="KW-0808">Transferase</keyword>
<evidence type="ECO:0000256" key="3">
    <source>
        <dbReference type="ARBA" id="ARBA00022475"/>
    </source>
</evidence>
<sequence length="395" mass="46765">MSRIKLLRTFILKLCISSFYKISSLLPINKGQVVFASSRSDELQDNLHYVYNEFKNRKKNYKYIFLLSKHRRGVIYNLFNLLRMLKATYYLATSEFFFVDDYYYPIYNITPREGVKIIQLWHAAGAFKKFGYSTIGKDFGASDQYLKLIKVHSNYTYAIVSGKSVIPMYAEAFNMDESKILPLGTPRVDFFYQYEKHQKIINDFYFKYPQLKRKKIILYAPTYRGGSYNQSTFKSNLDFHYLYEQIGEEYVIITHLHPYITGGLSDSYPTEFVIEMDRSFNINELMIISDLLITDYSSVIFEFSLLKKPIIFYTPDIEEYKKERDFYFDFEKFIPGESFKDSKSLAHYIKRGRFNIDEVMNFSNKFFTNKNGLNSKSVVDYFISISETNSGKDRQ</sequence>
<evidence type="ECO:0000313" key="8">
    <source>
        <dbReference type="Proteomes" id="UP000541058"/>
    </source>
</evidence>
<dbReference type="RefSeq" id="WP_276649676.1">
    <property type="nucleotide sequence ID" value="NZ_JAAYSM010000377.1"/>
</dbReference>